<protein>
    <submittedName>
        <fullName evidence="1">Uncharacterized protein</fullName>
    </submittedName>
</protein>
<name>A0ACC1IER9_9FUNG</name>
<keyword evidence="2" id="KW-1185">Reference proteome</keyword>
<dbReference type="Proteomes" id="UP001150581">
    <property type="component" value="Unassembled WGS sequence"/>
</dbReference>
<proteinExistence type="predicted"/>
<reference evidence="1" key="1">
    <citation type="submission" date="2022-07" db="EMBL/GenBank/DDBJ databases">
        <title>Phylogenomic reconstructions and comparative analyses of Kickxellomycotina fungi.</title>
        <authorList>
            <person name="Reynolds N.K."/>
            <person name="Stajich J.E."/>
            <person name="Barry K."/>
            <person name="Grigoriev I.V."/>
            <person name="Crous P."/>
            <person name="Smith M.E."/>
        </authorList>
    </citation>
    <scope>NUCLEOTIDE SEQUENCE</scope>
    <source>
        <strain evidence="1">Benny 63K</strain>
    </source>
</reference>
<dbReference type="EMBL" id="JANBPG010000795">
    <property type="protein sequence ID" value="KAJ1893730.1"/>
    <property type="molecule type" value="Genomic_DNA"/>
</dbReference>
<evidence type="ECO:0000313" key="2">
    <source>
        <dbReference type="Proteomes" id="UP001150581"/>
    </source>
</evidence>
<sequence>MGFCCSKPQVDDDENENTALLREDTHESGSSPEFDRFANMSSGEIARFREEERLKSIEQQTTDALITILHRSDFTHRQSSVYNGNTSSRDYGELLSRFNREIRLPMVKLPGPVEEPRRGGTDVAGVLADAHIMTSDINLLDWAIDGVLDAMMTVRIDPPGECIVALSVESE</sequence>
<organism evidence="1 2">
    <name type="scientific">Kickxella alabastrina</name>
    <dbReference type="NCBI Taxonomy" id="61397"/>
    <lineage>
        <taxon>Eukaryota</taxon>
        <taxon>Fungi</taxon>
        <taxon>Fungi incertae sedis</taxon>
        <taxon>Zoopagomycota</taxon>
        <taxon>Kickxellomycotina</taxon>
        <taxon>Kickxellomycetes</taxon>
        <taxon>Kickxellales</taxon>
        <taxon>Kickxellaceae</taxon>
        <taxon>Kickxella</taxon>
    </lineage>
</organism>
<accession>A0ACC1IER9</accession>
<comment type="caution">
    <text evidence="1">The sequence shown here is derived from an EMBL/GenBank/DDBJ whole genome shotgun (WGS) entry which is preliminary data.</text>
</comment>
<gene>
    <name evidence="1" type="ORF">LPJ66_005589</name>
</gene>
<evidence type="ECO:0000313" key="1">
    <source>
        <dbReference type="EMBL" id="KAJ1893730.1"/>
    </source>
</evidence>